<dbReference type="InterPro" id="IPR003593">
    <property type="entry name" value="AAA+_ATPase"/>
</dbReference>
<dbReference type="SUPFAM" id="SSF52540">
    <property type="entry name" value="P-loop containing nucleoside triphosphate hydrolases"/>
    <property type="match status" value="1"/>
</dbReference>
<feature type="domain" description="BCS1 N-terminal" evidence="15">
    <location>
        <begin position="58"/>
        <end position="254"/>
    </location>
</feature>
<feature type="domain" description="AAA+ ATPase" evidence="14">
    <location>
        <begin position="287"/>
        <end position="435"/>
    </location>
</feature>
<keyword evidence="6 16" id="KW-0378">Hydrolase</keyword>
<evidence type="ECO:0000256" key="6">
    <source>
        <dbReference type="ARBA" id="ARBA00022801"/>
    </source>
</evidence>
<evidence type="ECO:0000313" key="16">
    <source>
        <dbReference type="EMBL" id="KAJ9149352.1"/>
    </source>
</evidence>
<proteinExistence type="inferred from homology"/>
<evidence type="ECO:0000256" key="5">
    <source>
        <dbReference type="ARBA" id="ARBA00022792"/>
    </source>
</evidence>
<accession>A0AA38RIM2</accession>
<dbReference type="SMART" id="SM01024">
    <property type="entry name" value="BCS1_N"/>
    <property type="match status" value="1"/>
</dbReference>
<evidence type="ECO:0000256" key="11">
    <source>
        <dbReference type="ARBA" id="ARBA00048778"/>
    </source>
</evidence>
<dbReference type="SMART" id="SM00382">
    <property type="entry name" value="AAA"/>
    <property type="match status" value="1"/>
</dbReference>
<dbReference type="InterPro" id="IPR057495">
    <property type="entry name" value="AAA_lid_BCS1"/>
</dbReference>
<evidence type="ECO:0000259" key="15">
    <source>
        <dbReference type="SMART" id="SM01024"/>
    </source>
</evidence>
<evidence type="ECO:0000313" key="17">
    <source>
        <dbReference type="Proteomes" id="UP001174694"/>
    </source>
</evidence>
<comment type="similarity">
    <text evidence="2">Belongs to the AAA ATPase family. BCS1 subfamily.</text>
</comment>
<evidence type="ECO:0000256" key="8">
    <source>
        <dbReference type="ARBA" id="ARBA00022989"/>
    </source>
</evidence>
<dbReference type="InterPro" id="IPR027417">
    <property type="entry name" value="P-loop_NTPase"/>
</dbReference>
<sequence length="544" mass="61035">MSGVISLARTSLAGGSAGINNTFQTLLRTPTFRFLHRFFSTWLKVDITTLAALLTVYGVVSAGIRDLHSIALKIYWYITRFFTASVSIAGNDRLNKEILGWLGANVLIRQNPRIVTARSETVDNKSAWYTRLRAPVERNDYTTEKRVPVQYLPAFGTTWFIHDRNIFLIRRIAKNGPFQASPEEYVSAPDGDEPLVVTCLGRSVEPIKRFLGTCRDFADKQRESYVTVRACKSEFDRGNWDVTILRPIRPLDTIHFDEATKAELIADIKNYLNPATRKFYTARGIPYRRGYLLHGPPGTGKTSLSLGLAGYFGLELYLVHMPTVHGDTELEKLFSSLPPRCFILLEDIDAVGMKRPWERFDDDNDDSSDDDGGHHRRASLSSSRCTLSGLLNVLDGVASQEGRIVLMTSNFADRLDGALVRPGRIDKMIYLGNISQRSALLMFLRMYAPDRSGASSTKDQAQGEKDSEELVKLASRFGCGVPNEILTPAQLQGYLLKHRNSPTEAVEQLAAWVVAEIAMMEEAARRAKAFNAEMAKRRKKRNAR</sequence>
<keyword evidence="3" id="KW-0812">Transmembrane</keyword>
<dbReference type="Pfam" id="PF25426">
    <property type="entry name" value="AAA_lid_BCS1"/>
    <property type="match status" value="1"/>
</dbReference>
<dbReference type="InterPro" id="IPR014851">
    <property type="entry name" value="BCS1_N"/>
</dbReference>
<evidence type="ECO:0000256" key="4">
    <source>
        <dbReference type="ARBA" id="ARBA00022741"/>
    </source>
</evidence>
<evidence type="ECO:0000259" key="14">
    <source>
        <dbReference type="SMART" id="SM00382"/>
    </source>
</evidence>
<dbReference type="GO" id="GO:0016887">
    <property type="term" value="F:ATP hydrolysis activity"/>
    <property type="evidence" value="ECO:0007669"/>
    <property type="project" value="InterPro"/>
</dbReference>
<dbReference type="InterPro" id="IPR050747">
    <property type="entry name" value="Mitochondrial_chaperone_BCS1"/>
</dbReference>
<evidence type="ECO:0000256" key="10">
    <source>
        <dbReference type="ARBA" id="ARBA00023136"/>
    </source>
</evidence>
<evidence type="ECO:0000256" key="1">
    <source>
        <dbReference type="ARBA" id="ARBA00004434"/>
    </source>
</evidence>
<keyword evidence="4 12" id="KW-0547">Nucleotide-binding</keyword>
<dbReference type="InterPro" id="IPR003959">
    <property type="entry name" value="ATPase_AAA_core"/>
</dbReference>
<gene>
    <name evidence="16" type="ORF">NKR23_g4362</name>
</gene>
<keyword evidence="5" id="KW-0999">Mitochondrion inner membrane</keyword>
<evidence type="ECO:0000256" key="7">
    <source>
        <dbReference type="ARBA" id="ARBA00022840"/>
    </source>
</evidence>
<evidence type="ECO:0000256" key="13">
    <source>
        <dbReference type="SAM" id="MobiDB-lite"/>
    </source>
</evidence>
<protein>
    <submittedName>
        <fullName evidence="16">P-loop containing nucleoside triphosphate hydrolase protein</fullName>
    </submittedName>
</protein>
<keyword evidence="10" id="KW-0472">Membrane</keyword>
<dbReference type="Proteomes" id="UP001174694">
    <property type="component" value="Unassembled WGS sequence"/>
</dbReference>
<dbReference type="GO" id="GO:0005524">
    <property type="term" value="F:ATP binding"/>
    <property type="evidence" value="ECO:0007669"/>
    <property type="project" value="UniProtKB-KW"/>
</dbReference>
<comment type="caution">
    <text evidence="16">The sequence shown here is derived from an EMBL/GenBank/DDBJ whole genome shotgun (WGS) entry which is preliminary data.</text>
</comment>
<comment type="catalytic activity">
    <reaction evidence="11">
        <text>ATP + H2O = ADP + phosphate + H(+)</text>
        <dbReference type="Rhea" id="RHEA:13065"/>
        <dbReference type="ChEBI" id="CHEBI:15377"/>
        <dbReference type="ChEBI" id="CHEBI:15378"/>
        <dbReference type="ChEBI" id="CHEBI:30616"/>
        <dbReference type="ChEBI" id="CHEBI:43474"/>
        <dbReference type="ChEBI" id="CHEBI:456216"/>
    </reaction>
    <physiologicalReaction direction="left-to-right" evidence="11">
        <dbReference type="Rhea" id="RHEA:13066"/>
    </physiologicalReaction>
</comment>
<dbReference type="EMBL" id="JANBVO010000010">
    <property type="protein sequence ID" value="KAJ9149352.1"/>
    <property type="molecule type" value="Genomic_DNA"/>
</dbReference>
<keyword evidence="7 12" id="KW-0067">ATP-binding</keyword>
<reference evidence="16" key="1">
    <citation type="submission" date="2022-07" db="EMBL/GenBank/DDBJ databases">
        <title>Fungi with potential for degradation of polypropylene.</title>
        <authorList>
            <person name="Gostincar C."/>
        </authorList>
    </citation>
    <scope>NUCLEOTIDE SEQUENCE</scope>
    <source>
        <strain evidence="16">EXF-13308</strain>
    </source>
</reference>
<dbReference type="Gene3D" id="3.40.50.300">
    <property type="entry name" value="P-loop containing nucleotide triphosphate hydrolases"/>
    <property type="match status" value="1"/>
</dbReference>
<dbReference type="AlphaFoldDB" id="A0AA38RIM2"/>
<evidence type="ECO:0000256" key="9">
    <source>
        <dbReference type="ARBA" id="ARBA00023128"/>
    </source>
</evidence>
<dbReference type="Pfam" id="PF08740">
    <property type="entry name" value="BCS1_N"/>
    <property type="match status" value="1"/>
</dbReference>
<keyword evidence="8" id="KW-1133">Transmembrane helix</keyword>
<dbReference type="Pfam" id="PF00004">
    <property type="entry name" value="AAA"/>
    <property type="match status" value="1"/>
</dbReference>
<name>A0AA38RIM2_9PEZI</name>
<dbReference type="GO" id="GO:0005743">
    <property type="term" value="C:mitochondrial inner membrane"/>
    <property type="evidence" value="ECO:0007669"/>
    <property type="project" value="UniProtKB-SubCell"/>
</dbReference>
<feature type="region of interest" description="Disordered" evidence="13">
    <location>
        <begin position="359"/>
        <end position="379"/>
    </location>
</feature>
<keyword evidence="9" id="KW-0496">Mitochondrion</keyword>
<dbReference type="PROSITE" id="PS00674">
    <property type="entry name" value="AAA"/>
    <property type="match status" value="1"/>
</dbReference>
<dbReference type="InterPro" id="IPR003960">
    <property type="entry name" value="ATPase_AAA_CS"/>
</dbReference>
<comment type="subcellular location">
    <subcellularLocation>
        <location evidence="1">Mitochondrion inner membrane</location>
        <topology evidence="1">Single-pass membrane protein</topology>
    </subcellularLocation>
</comment>
<organism evidence="16 17">
    <name type="scientific">Pleurostoma richardsiae</name>
    <dbReference type="NCBI Taxonomy" id="41990"/>
    <lineage>
        <taxon>Eukaryota</taxon>
        <taxon>Fungi</taxon>
        <taxon>Dikarya</taxon>
        <taxon>Ascomycota</taxon>
        <taxon>Pezizomycotina</taxon>
        <taxon>Sordariomycetes</taxon>
        <taxon>Sordariomycetidae</taxon>
        <taxon>Calosphaeriales</taxon>
        <taxon>Pleurostomataceae</taxon>
        <taxon>Pleurostoma</taxon>
    </lineage>
</organism>
<evidence type="ECO:0000256" key="12">
    <source>
        <dbReference type="RuleBase" id="RU003651"/>
    </source>
</evidence>
<dbReference type="PANTHER" id="PTHR23070">
    <property type="entry name" value="BCS1 AAA-TYPE ATPASE"/>
    <property type="match status" value="1"/>
</dbReference>
<keyword evidence="17" id="KW-1185">Reference proteome</keyword>
<evidence type="ECO:0000256" key="3">
    <source>
        <dbReference type="ARBA" id="ARBA00022692"/>
    </source>
</evidence>
<feature type="compositionally biased region" description="Acidic residues" evidence="13">
    <location>
        <begin position="360"/>
        <end position="370"/>
    </location>
</feature>
<evidence type="ECO:0000256" key="2">
    <source>
        <dbReference type="ARBA" id="ARBA00007448"/>
    </source>
</evidence>